<evidence type="ECO:0000313" key="1">
    <source>
        <dbReference type="EMBL" id="PIT88336.1"/>
    </source>
</evidence>
<accession>A0A2M6W6C7</accession>
<reference evidence="2" key="1">
    <citation type="submission" date="2017-09" db="EMBL/GenBank/DDBJ databases">
        <title>Depth-based differentiation of microbial function through sediment-hosted aquifers and enrichment of novel symbionts in the deep terrestrial subsurface.</title>
        <authorList>
            <person name="Probst A.J."/>
            <person name="Ladd B."/>
            <person name="Jarett J.K."/>
            <person name="Geller-Mcgrath D.E."/>
            <person name="Sieber C.M.K."/>
            <person name="Emerson J.B."/>
            <person name="Anantharaman K."/>
            <person name="Thomas B.C."/>
            <person name="Malmstrom R."/>
            <person name="Stieglmeier M."/>
            <person name="Klingl A."/>
            <person name="Woyke T."/>
            <person name="Ryan C.M."/>
            <person name="Banfield J.F."/>
        </authorList>
    </citation>
    <scope>NUCLEOTIDE SEQUENCE [LARGE SCALE GENOMIC DNA]</scope>
</reference>
<protein>
    <submittedName>
        <fullName evidence="1">Uncharacterized protein</fullName>
    </submittedName>
</protein>
<name>A0A2M6W6C7_9BACT</name>
<proteinExistence type="predicted"/>
<organism evidence="1 2">
    <name type="scientific">Candidatus Magasanikbacteria bacterium CG10_big_fil_rev_8_21_14_0_10_36_32</name>
    <dbReference type="NCBI Taxonomy" id="1974646"/>
    <lineage>
        <taxon>Bacteria</taxon>
        <taxon>Candidatus Magasanikiibacteriota</taxon>
    </lineage>
</organism>
<dbReference type="AlphaFoldDB" id="A0A2M6W6C7"/>
<evidence type="ECO:0000313" key="2">
    <source>
        <dbReference type="Proteomes" id="UP000231426"/>
    </source>
</evidence>
<gene>
    <name evidence="1" type="ORF">COU29_00905</name>
</gene>
<dbReference type="Proteomes" id="UP000231426">
    <property type="component" value="Unassembled WGS sequence"/>
</dbReference>
<dbReference type="EMBL" id="PFBV01000003">
    <property type="protein sequence ID" value="PIT88336.1"/>
    <property type="molecule type" value="Genomic_DNA"/>
</dbReference>
<comment type="caution">
    <text evidence="1">The sequence shown here is derived from an EMBL/GenBank/DDBJ whole genome shotgun (WGS) entry which is preliminary data.</text>
</comment>
<sequence>MSAFKNILKMADEQFIHGQIMSQLNLDFLSEKERIELLDRMNDVINQRVLLRIFEQIGNRKQDVFTEVLEKGSDDELNIFIQNNAPNFLDILQEEIMAVKKDLIAQVSRSK</sequence>